<feature type="region of interest" description="Disordered" evidence="6">
    <location>
        <begin position="157"/>
        <end position="180"/>
    </location>
</feature>
<feature type="domain" description="HTH OST-type" evidence="9">
    <location>
        <begin position="4"/>
        <end position="77"/>
    </location>
</feature>
<dbReference type="Proteomes" id="UP000695022">
    <property type="component" value="Unplaced"/>
</dbReference>
<accession>A0ABM1EXD5</accession>
<dbReference type="InterPro" id="IPR025605">
    <property type="entry name" value="OST-HTH/LOTUS_dom"/>
</dbReference>
<dbReference type="PROSITE" id="PS50304">
    <property type="entry name" value="TUDOR"/>
    <property type="match status" value="3"/>
</dbReference>
<dbReference type="InterPro" id="IPR002999">
    <property type="entry name" value="Tudor"/>
</dbReference>
<dbReference type="Gene3D" id="2.40.50.90">
    <property type="match status" value="3"/>
</dbReference>
<dbReference type="CDD" id="cd20379">
    <property type="entry name" value="Tudor_dTUD-like"/>
    <property type="match status" value="1"/>
</dbReference>
<evidence type="ECO:0000259" key="7">
    <source>
        <dbReference type="PROSITE" id="PS50137"/>
    </source>
</evidence>
<dbReference type="GeneID" id="106816744"/>
<dbReference type="Pfam" id="PF00567">
    <property type="entry name" value="TUDOR"/>
    <property type="match status" value="3"/>
</dbReference>
<evidence type="ECO:0000313" key="11">
    <source>
        <dbReference type="RefSeq" id="XP_014676856.1"/>
    </source>
</evidence>
<dbReference type="InterPro" id="IPR035437">
    <property type="entry name" value="SNase_OB-fold_sf"/>
</dbReference>
<evidence type="ECO:0000256" key="4">
    <source>
        <dbReference type="ARBA" id="ARBA00022871"/>
    </source>
</evidence>
<feature type="region of interest" description="Disordered" evidence="6">
    <location>
        <begin position="91"/>
        <end position="122"/>
    </location>
</feature>
<keyword evidence="5" id="KW-0694">RNA-binding</keyword>
<protein>
    <submittedName>
        <fullName evidence="11">Tudor domain-containing protein 7-like</fullName>
    </submittedName>
</protein>
<comment type="subcellular location">
    <subcellularLocation>
        <location evidence="1">Cytoplasm</location>
    </subcellularLocation>
</comment>
<dbReference type="SUPFAM" id="SSF63748">
    <property type="entry name" value="Tudor/PWWP/MBT"/>
    <property type="match status" value="3"/>
</dbReference>
<keyword evidence="10" id="KW-1185">Reference proteome</keyword>
<feature type="domain" description="Tudor" evidence="8">
    <location>
        <begin position="1016"/>
        <end position="1076"/>
    </location>
</feature>
<evidence type="ECO:0000256" key="1">
    <source>
        <dbReference type="ARBA" id="ARBA00004496"/>
    </source>
</evidence>
<evidence type="ECO:0000259" key="9">
    <source>
        <dbReference type="PROSITE" id="PS51644"/>
    </source>
</evidence>
<feature type="compositionally biased region" description="Basic residues" evidence="6">
    <location>
        <begin position="91"/>
        <end position="112"/>
    </location>
</feature>
<evidence type="ECO:0000313" key="10">
    <source>
        <dbReference type="Proteomes" id="UP000695022"/>
    </source>
</evidence>
<keyword evidence="4" id="KW-0744">Spermatogenesis</keyword>
<feature type="domain" description="DRBM" evidence="7">
    <location>
        <begin position="258"/>
        <end position="323"/>
    </location>
</feature>
<keyword evidence="2" id="KW-0963">Cytoplasm</keyword>
<dbReference type="Gene3D" id="3.30.420.610">
    <property type="entry name" value="LOTUS domain-like"/>
    <property type="match status" value="2"/>
</dbReference>
<feature type="domain" description="Tudor" evidence="8">
    <location>
        <begin position="688"/>
        <end position="747"/>
    </location>
</feature>
<gene>
    <name evidence="11" type="primary">LOC106816744</name>
</gene>
<dbReference type="PROSITE" id="PS50137">
    <property type="entry name" value="DS_RBD"/>
    <property type="match status" value="1"/>
</dbReference>
<dbReference type="Gene3D" id="2.30.30.140">
    <property type="match status" value="3"/>
</dbReference>
<dbReference type="SMART" id="SM00333">
    <property type="entry name" value="TUDOR"/>
    <property type="match status" value="3"/>
</dbReference>
<dbReference type="RefSeq" id="XP_014676856.1">
    <property type="nucleotide sequence ID" value="XM_014821370.1"/>
</dbReference>
<organism evidence="10 11">
    <name type="scientific">Priapulus caudatus</name>
    <name type="common">Priapulid worm</name>
    <dbReference type="NCBI Taxonomy" id="37621"/>
    <lineage>
        <taxon>Eukaryota</taxon>
        <taxon>Metazoa</taxon>
        <taxon>Ecdysozoa</taxon>
        <taxon>Scalidophora</taxon>
        <taxon>Priapulida</taxon>
        <taxon>Priapulimorpha</taxon>
        <taxon>Priapulimorphida</taxon>
        <taxon>Priapulidae</taxon>
        <taxon>Priapulus</taxon>
    </lineage>
</organism>
<sequence>MEQRVKSVKSMLRSVLLSEKGGVKFTKLNYDYQDITGDSIPFKSLGFRTLEEFLRSVPDVCQIINRGGDMLCVGVADETTAHVQRLIMRQKSKKKPAISGKNRYRTPAHTRKPTQTWGRPTSFVETRRTPCVSRPFTQKPIATHAVSRVIINDMSLPQSRKYAGPQNLPPRLLRQQQQQQQQQQLQQKQQQQQQQHQQNHQQYQLQQQQQQQQNHQQYQLQQQQQQQQNDQQYQLQHQQQQQQQQQLMPKPVQIKVDTFVEKLQYHARLYKLALTFSSIPAGKKGFVSVAKLGDDSFGSLGIFPSKESADDEAAKNALQHVEECTSAGIFLDENVNAAVDDEMFIERLKKVLSFRPNGLWGSRFAIEYTQLFQERPPGNWLEICNNNTNVVKVERVSERVLLYEVKSRSASSVKRSQVNKVIQESELPEAGEILQVFLSNSNTCGDFSVHDENRHIETIMSVLSECCEDSPYHRRVQPVTDQFYAAFYQSNETWCRVKVLEVFPNEVSALFIDFGNQSMVQSSDLRELPDTLYNYPMQAIPCTLHGVAPTCGTSDEWDTDSAVQLLKVTDGKRMTMEVVEIIDSRCLVQLTLEESQQSVAKLLAKQGYVLEWVPPSPVKQVTNVDVYPDPLVLPDTQYWDVFVLYVFNSSEIAIRLIGEQYSDRFDELQEEMDTYYCRHTSKLPAVTQPVVGEIYAALSEEGAWMRAEVHGCDPGSNNVKVVYQDTGESDHIPITSLRNLATEFCRLPYQAINCKLMGLEGAEENLLLMEKLIDLAHEKTLVAEVNERDLVDDNSARLVLYDTSSEEDVNINEQLLAILAEQQAENRAKDDRASFEKWSKAMADDLEFLGIRGGVTAAAAQPQFTIPQPIVHSELSNPMRQISLENTCSEKSLSDTSHRVETSVAKQVPAQWEATALPAHQQSACQLSPFRIDTWRGTEPLSEPFRFQSPPQWKMMSDLPKLEIPHIGEYFEIHVPNINNPSQFIVQPWKWGDDIERLLADMHSFYSQESNKYQVEDVHEDRLYVVSHEDGNFYRVKVLKQLPGNKSVSLYFIDWGEYNVADVEDLQPLWPQFSLLPPMAVRARLVGKCGHF</sequence>
<dbReference type="PROSITE" id="PS51644">
    <property type="entry name" value="HTH_OST"/>
    <property type="match status" value="1"/>
</dbReference>
<dbReference type="InterPro" id="IPR041966">
    <property type="entry name" value="LOTUS-like"/>
</dbReference>
<evidence type="ECO:0000256" key="5">
    <source>
        <dbReference type="PROSITE-ProRule" id="PRU00266"/>
    </source>
</evidence>
<dbReference type="InterPro" id="IPR050621">
    <property type="entry name" value="Tudor_domain_containing"/>
</dbReference>
<dbReference type="SUPFAM" id="SSF54768">
    <property type="entry name" value="dsRNA-binding domain-like"/>
    <property type="match status" value="1"/>
</dbReference>
<dbReference type="PANTHER" id="PTHR22948">
    <property type="entry name" value="TUDOR DOMAIN CONTAINING PROTEIN"/>
    <property type="match status" value="1"/>
</dbReference>
<evidence type="ECO:0000256" key="3">
    <source>
        <dbReference type="ARBA" id="ARBA00022737"/>
    </source>
</evidence>
<evidence type="ECO:0000256" key="2">
    <source>
        <dbReference type="ARBA" id="ARBA00022490"/>
    </source>
</evidence>
<proteinExistence type="predicted"/>
<keyword evidence="4" id="KW-0221">Differentiation</keyword>
<reference evidence="11" key="1">
    <citation type="submission" date="2025-08" db="UniProtKB">
        <authorList>
            <consortium name="RefSeq"/>
        </authorList>
    </citation>
    <scope>IDENTIFICATION</scope>
</reference>
<dbReference type="InterPro" id="IPR014720">
    <property type="entry name" value="dsRBD_dom"/>
</dbReference>
<dbReference type="PANTHER" id="PTHR22948:SF29">
    <property type="entry name" value="FI02030P-RELATED"/>
    <property type="match status" value="1"/>
</dbReference>
<feature type="domain" description="Tudor" evidence="8">
    <location>
        <begin position="477"/>
        <end position="535"/>
    </location>
</feature>
<evidence type="ECO:0000256" key="6">
    <source>
        <dbReference type="SAM" id="MobiDB-lite"/>
    </source>
</evidence>
<keyword evidence="3" id="KW-0677">Repeat</keyword>
<evidence type="ECO:0000259" key="8">
    <source>
        <dbReference type="PROSITE" id="PS50304"/>
    </source>
</evidence>
<dbReference type="Pfam" id="PF12872">
    <property type="entry name" value="OST-HTH"/>
    <property type="match status" value="1"/>
</dbReference>
<name>A0ABM1EXD5_PRICU</name>
<dbReference type="CDD" id="cd09972">
    <property type="entry name" value="LOTUS_TDRD_OSKAR"/>
    <property type="match status" value="1"/>
</dbReference>